<dbReference type="RefSeq" id="WP_107845755.1">
    <property type="nucleotide sequence ID" value="NZ_QBKS01000001.1"/>
</dbReference>
<dbReference type="AlphaFoldDB" id="A0A2T6BNM2"/>
<dbReference type="EMBL" id="QBKS01000001">
    <property type="protein sequence ID" value="PTX57678.1"/>
    <property type="molecule type" value="Genomic_DNA"/>
</dbReference>
<evidence type="ECO:0000313" key="2">
    <source>
        <dbReference type="Proteomes" id="UP000243978"/>
    </source>
</evidence>
<name>A0A2T6BNM2_9RHOB</name>
<gene>
    <name evidence="1" type="ORF">C8N43_2349</name>
</gene>
<evidence type="ECO:0000313" key="1">
    <source>
        <dbReference type="EMBL" id="PTX57678.1"/>
    </source>
</evidence>
<reference evidence="1 2" key="1">
    <citation type="submission" date="2018-04" db="EMBL/GenBank/DDBJ databases">
        <title>Genomic Encyclopedia of Archaeal and Bacterial Type Strains, Phase II (KMG-II): from individual species to whole genera.</title>
        <authorList>
            <person name="Goeker M."/>
        </authorList>
    </citation>
    <scope>NUCLEOTIDE SEQUENCE [LARGE SCALE GENOMIC DNA]</scope>
    <source>
        <strain evidence="1 2">DSM 100977</strain>
    </source>
</reference>
<sequence length="197" mass="21722">MNVGEGIKASSMKHWSLTGPSRLVKVFSISARNFMGSEKNSNKDHISGYVTEERYLWGLTATEIEMKLGLRPFELRPLVYVYALARLPSSDEVEFKFSAGFPDGKPVGQGADKDAFHKDMMQARKDYADGKNTHGPQARSMTPVVQLYGPGSFKIPQWKLIAPVPVGRQIATVSPTIAFPRPNGSVKPYTPHNRGGV</sequence>
<dbReference type="OrthoDB" id="7855860at2"/>
<protein>
    <submittedName>
        <fullName evidence="1">Uncharacterized protein</fullName>
    </submittedName>
</protein>
<comment type="caution">
    <text evidence="1">The sequence shown here is derived from an EMBL/GenBank/DDBJ whole genome shotgun (WGS) entry which is preliminary data.</text>
</comment>
<accession>A0A2T6BNM2</accession>
<proteinExistence type="predicted"/>
<organism evidence="1 2">
    <name type="scientific">Litoreibacter ponti</name>
    <dbReference type="NCBI Taxonomy" id="1510457"/>
    <lineage>
        <taxon>Bacteria</taxon>
        <taxon>Pseudomonadati</taxon>
        <taxon>Pseudomonadota</taxon>
        <taxon>Alphaproteobacteria</taxon>
        <taxon>Rhodobacterales</taxon>
        <taxon>Roseobacteraceae</taxon>
        <taxon>Litoreibacter</taxon>
    </lineage>
</organism>
<dbReference type="Proteomes" id="UP000243978">
    <property type="component" value="Unassembled WGS sequence"/>
</dbReference>
<keyword evidence="2" id="KW-1185">Reference proteome</keyword>